<evidence type="ECO:0000256" key="11">
    <source>
        <dbReference type="ARBA" id="ARBA00023180"/>
    </source>
</evidence>
<dbReference type="GO" id="GO:0005886">
    <property type="term" value="C:plasma membrane"/>
    <property type="evidence" value="ECO:0007669"/>
    <property type="project" value="UniProtKB-SubCell"/>
</dbReference>
<dbReference type="Pfam" id="PF10277">
    <property type="entry name" value="Frag1"/>
    <property type="match status" value="1"/>
</dbReference>
<evidence type="ECO:0000313" key="16">
    <source>
        <dbReference type="EMBL" id="KAF6412037.1"/>
    </source>
</evidence>
<evidence type="ECO:0000256" key="12">
    <source>
        <dbReference type="ARBA" id="ARBA00023329"/>
    </source>
</evidence>
<dbReference type="AlphaFoldDB" id="A0A7J8CMC4"/>
<evidence type="ECO:0000256" key="4">
    <source>
        <dbReference type="ARBA" id="ARBA00006565"/>
    </source>
</evidence>
<evidence type="ECO:0000256" key="2">
    <source>
        <dbReference type="ARBA" id="ARBA00004542"/>
    </source>
</evidence>
<keyword evidence="9" id="KW-0072">Autophagy</keyword>
<evidence type="ECO:0000256" key="14">
    <source>
        <dbReference type="SAM" id="Phobius"/>
    </source>
</evidence>
<dbReference type="PANTHER" id="PTHR21324">
    <property type="entry name" value="FASTING-INDUCIBLE INTEGRAL MEMBRANE PROTEIN TM6P1-RELATED"/>
    <property type="match status" value="1"/>
</dbReference>
<keyword evidence="6 14" id="KW-0812">Transmembrane</keyword>
<evidence type="ECO:0000259" key="15">
    <source>
        <dbReference type="Pfam" id="PF10277"/>
    </source>
</evidence>
<dbReference type="InterPro" id="IPR050911">
    <property type="entry name" value="DRAM/TMEM150_Autophagy_Mod"/>
</dbReference>
<accession>A0A7J8CMC4</accession>
<evidence type="ECO:0000256" key="5">
    <source>
        <dbReference type="ARBA" id="ARBA00022475"/>
    </source>
</evidence>
<dbReference type="GO" id="GO:0000421">
    <property type="term" value="C:autophagosome membrane"/>
    <property type="evidence" value="ECO:0007669"/>
    <property type="project" value="UniProtKB-SubCell"/>
</dbReference>
<keyword evidence="17" id="KW-1185">Reference proteome</keyword>
<dbReference type="GO" id="GO:0006914">
    <property type="term" value="P:autophagy"/>
    <property type="evidence" value="ECO:0007669"/>
    <property type="project" value="UniProtKB-KW"/>
</dbReference>
<keyword evidence="12" id="KW-0968">Cytoplasmic vesicle</keyword>
<dbReference type="EMBL" id="JACASE010000014">
    <property type="protein sequence ID" value="KAF6412037.1"/>
    <property type="molecule type" value="Genomic_DNA"/>
</dbReference>
<keyword evidence="11" id="KW-0325">Glycoprotein</keyword>
<keyword evidence="5" id="KW-1003">Cell membrane</keyword>
<gene>
    <name evidence="16" type="ORF">HJG63_019393</name>
</gene>
<feature type="transmembrane region" description="Helical" evidence="14">
    <location>
        <begin position="15"/>
        <end position="36"/>
    </location>
</feature>
<evidence type="ECO:0000256" key="9">
    <source>
        <dbReference type="ARBA" id="ARBA00023006"/>
    </source>
</evidence>
<dbReference type="InterPro" id="IPR019402">
    <property type="entry name" value="CWH43_N"/>
</dbReference>
<evidence type="ECO:0000313" key="17">
    <source>
        <dbReference type="Proteomes" id="UP000593571"/>
    </source>
</evidence>
<keyword evidence="8 14" id="KW-1133">Transmembrane helix</keyword>
<evidence type="ECO:0000256" key="13">
    <source>
        <dbReference type="ARBA" id="ARBA00045144"/>
    </source>
</evidence>
<keyword evidence="7" id="KW-0967">Endosome</keyword>
<feature type="domain" description="CWH43-like N-terminal" evidence="15">
    <location>
        <begin position="6"/>
        <end position="66"/>
    </location>
</feature>
<evidence type="ECO:0000256" key="8">
    <source>
        <dbReference type="ARBA" id="ARBA00022989"/>
    </source>
</evidence>
<reference evidence="16 17" key="1">
    <citation type="journal article" date="2020" name="Nature">
        <title>Six reference-quality genomes reveal evolution of bat adaptations.</title>
        <authorList>
            <person name="Jebb D."/>
            <person name="Huang Z."/>
            <person name="Pippel M."/>
            <person name="Hughes G.M."/>
            <person name="Lavrichenko K."/>
            <person name="Devanna P."/>
            <person name="Winkler S."/>
            <person name="Jermiin L.S."/>
            <person name="Skirmuntt E.C."/>
            <person name="Katzourakis A."/>
            <person name="Burkitt-Gray L."/>
            <person name="Ray D.A."/>
            <person name="Sullivan K.A.M."/>
            <person name="Roscito J.G."/>
            <person name="Kirilenko B.M."/>
            <person name="Davalos L.M."/>
            <person name="Corthals A.P."/>
            <person name="Power M.L."/>
            <person name="Jones G."/>
            <person name="Ransome R.D."/>
            <person name="Dechmann D.K.N."/>
            <person name="Locatelli A.G."/>
            <person name="Puechmaille S.J."/>
            <person name="Fedrigo O."/>
            <person name="Jarvis E.D."/>
            <person name="Hiller M."/>
            <person name="Vernes S.C."/>
            <person name="Myers E.W."/>
            <person name="Teeling E.C."/>
        </authorList>
    </citation>
    <scope>NUCLEOTIDE SEQUENCE [LARGE SCALE GENOMIC DNA]</scope>
    <source>
        <strain evidence="16">MRouAeg1</strain>
        <tissue evidence="16">Muscle</tissue>
    </source>
</reference>
<evidence type="ECO:0000256" key="7">
    <source>
        <dbReference type="ARBA" id="ARBA00022753"/>
    </source>
</evidence>
<keyword evidence="10 14" id="KW-0472">Membrane</keyword>
<evidence type="ECO:0000256" key="1">
    <source>
        <dbReference type="ARBA" id="ARBA00004337"/>
    </source>
</evidence>
<dbReference type="GO" id="GO:0010008">
    <property type="term" value="C:endosome membrane"/>
    <property type="evidence" value="ECO:0007669"/>
    <property type="project" value="UniProtKB-SubCell"/>
</dbReference>
<evidence type="ECO:0000256" key="3">
    <source>
        <dbReference type="ARBA" id="ARBA00004651"/>
    </source>
</evidence>
<proteinExistence type="inferred from homology"/>
<protein>
    <submittedName>
        <fullName evidence="16">Transmembrane protein 150B</fullName>
    </submittedName>
</protein>
<evidence type="ECO:0000256" key="6">
    <source>
        <dbReference type="ARBA" id="ARBA00022692"/>
    </source>
</evidence>
<comment type="similarity">
    <text evidence="4">Belongs to the DRAM/TMEM150 family.</text>
</comment>
<comment type="subcellular location">
    <subcellularLocation>
        <location evidence="3">Cell membrane</location>
        <topology evidence="3">Multi-pass membrane protein</topology>
    </subcellularLocation>
    <subcellularLocation>
        <location evidence="2">Cytoplasmic vesicle</location>
        <location evidence="2">Autophagosome membrane</location>
        <topology evidence="2">Multi-pass membrane protein</topology>
    </subcellularLocation>
    <subcellularLocation>
        <location evidence="1">Endosome membrane</location>
        <topology evidence="1">Multi-pass membrane protein</topology>
    </subcellularLocation>
</comment>
<evidence type="ECO:0000256" key="10">
    <source>
        <dbReference type="ARBA" id="ARBA00023136"/>
    </source>
</evidence>
<comment type="function">
    <text evidence="13">Modulator of macroautophagy that causes accumulation of autophagosomes under basal conditions and enhances autophagic flux. Represses cell death and promotes long-term clonogenic survival of cells grown in the absence of glucose in a macroautophagy-independent manner. May have some role in extracellular matrix engulfment or growth factor receptor recycling, both of which can modulate cell survival.</text>
</comment>
<name>A0A7J8CMC4_ROUAE</name>
<dbReference type="Proteomes" id="UP000593571">
    <property type="component" value="Unassembled WGS sequence"/>
</dbReference>
<dbReference type="PANTHER" id="PTHR21324:SF3">
    <property type="entry name" value="MODULATOR OF MACROAUTOPHAGY TMEM150B"/>
    <property type="match status" value="1"/>
</dbReference>
<comment type="caution">
    <text evidence="16">The sequence shown here is derived from an EMBL/GenBank/DDBJ whole genome shotgun (WGS) entry which is preliminary data.</text>
</comment>
<organism evidence="16 17">
    <name type="scientific">Rousettus aegyptiacus</name>
    <name type="common">Egyptian fruit bat</name>
    <name type="synonym">Pteropus aegyptiacus</name>
    <dbReference type="NCBI Taxonomy" id="9407"/>
    <lineage>
        <taxon>Eukaryota</taxon>
        <taxon>Metazoa</taxon>
        <taxon>Chordata</taxon>
        <taxon>Craniata</taxon>
        <taxon>Vertebrata</taxon>
        <taxon>Euteleostomi</taxon>
        <taxon>Mammalia</taxon>
        <taxon>Eutheria</taxon>
        <taxon>Laurasiatheria</taxon>
        <taxon>Chiroptera</taxon>
        <taxon>Yinpterochiroptera</taxon>
        <taxon>Pteropodoidea</taxon>
        <taxon>Pteropodidae</taxon>
        <taxon>Rousettinae</taxon>
        <taxon>Rousettus</taxon>
    </lineage>
</organism>
<sequence length="99" mass="10643">MKGLPQPGPPWIRPLRLVLCSLCTILMVAMVVLHTWPLRSASAACEWAVAMLLFKLFGLLAVDFSSLNSCTLCLQPGPSLNFNLSPPPASPISLQAQAL</sequence>